<feature type="active site" description="Proton acceptor; specific for (R)-substrate epimerization" evidence="5">
    <location>
        <position position="154"/>
    </location>
</feature>
<organism evidence="9">
    <name type="scientific">Thermogemmatispora argillosa</name>
    <dbReference type="NCBI Taxonomy" id="2045280"/>
    <lineage>
        <taxon>Bacteria</taxon>
        <taxon>Bacillati</taxon>
        <taxon>Chloroflexota</taxon>
        <taxon>Ktedonobacteria</taxon>
        <taxon>Thermogemmatisporales</taxon>
        <taxon>Thermogemmatisporaceae</taxon>
        <taxon>Thermogemmatispora</taxon>
    </lineage>
</organism>
<dbReference type="SFLD" id="SFLDF00010">
    <property type="entry name" value="dipeptide_epimerase"/>
    <property type="match status" value="1"/>
</dbReference>
<dbReference type="PROSITE" id="PS00909">
    <property type="entry name" value="MR_MLE_2"/>
    <property type="match status" value="1"/>
</dbReference>
<reference evidence="9" key="1">
    <citation type="submission" date="2018-12" db="EMBL/GenBank/DDBJ databases">
        <title>Novel natural products biosynthetic potential of the class Ktedonobacteria.</title>
        <authorList>
            <person name="Zheng Y."/>
            <person name="Saitou A."/>
            <person name="Wang C.M."/>
            <person name="Toyoda A."/>
            <person name="Minakuchi Y."/>
            <person name="Sekiguchi Y."/>
            <person name="Ueda K."/>
            <person name="Takano H."/>
            <person name="Sakai Y."/>
            <person name="Yokota A."/>
            <person name="Yabe S."/>
        </authorList>
    </citation>
    <scope>NUCLEOTIDE SEQUENCE</scope>
    <source>
        <strain evidence="9">A3-2</strain>
    </source>
</reference>
<dbReference type="FunFam" id="3.30.390.10:FF:000009">
    <property type="entry name" value="Hydrophobic dipeptide epimerase"/>
    <property type="match status" value="1"/>
</dbReference>
<comment type="similarity">
    <text evidence="1 7">Belongs to the mandelate racemase/muconate lactonizing enzyme family.</text>
</comment>
<proteinExistence type="inferred from homology"/>
<keyword evidence="2 6" id="KW-0479">Metal-binding</keyword>
<dbReference type="Pfam" id="PF02746">
    <property type="entry name" value="MR_MLE_N"/>
    <property type="match status" value="1"/>
</dbReference>
<dbReference type="InterPro" id="IPR029017">
    <property type="entry name" value="Enolase-like_N"/>
</dbReference>
<dbReference type="GO" id="GO:0006518">
    <property type="term" value="P:peptide metabolic process"/>
    <property type="evidence" value="ECO:0007669"/>
    <property type="project" value="UniProtKB-ARBA"/>
</dbReference>
<dbReference type="InterPro" id="IPR018110">
    <property type="entry name" value="Mandel_Rmase/mucon_lact_enz_CS"/>
</dbReference>
<dbReference type="InterPro" id="IPR034593">
    <property type="entry name" value="DgoD-like"/>
</dbReference>
<keyword evidence="3 6" id="KW-0460">Magnesium</keyword>
<comment type="cofactor">
    <cofactor evidence="6 7">
        <name>Mg(2+)</name>
        <dbReference type="ChEBI" id="CHEBI:18420"/>
    </cofactor>
    <text evidence="6 7">Binds 1 Mg(2+) ion per subunit.</text>
</comment>
<evidence type="ECO:0000256" key="3">
    <source>
        <dbReference type="ARBA" id="ARBA00022842"/>
    </source>
</evidence>
<keyword evidence="4 7" id="KW-0413">Isomerase</keyword>
<evidence type="ECO:0000256" key="7">
    <source>
        <dbReference type="RuleBase" id="RU366006"/>
    </source>
</evidence>
<evidence type="ECO:0000256" key="5">
    <source>
        <dbReference type="PIRSR" id="PIRSR634603-1"/>
    </source>
</evidence>
<dbReference type="GO" id="GO:0000287">
    <property type="term" value="F:magnesium ion binding"/>
    <property type="evidence" value="ECO:0007669"/>
    <property type="project" value="UniProtKB-ARBA"/>
</dbReference>
<evidence type="ECO:0000259" key="8">
    <source>
        <dbReference type="SMART" id="SM00922"/>
    </source>
</evidence>
<gene>
    <name evidence="9" type="ORF">KTA_10730</name>
</gene>
<dbReference type="EMBL" id="AP019377">
    <property type="protein sequence ID" value="BBH92874.1"/>
    <property type="molecule type" value="Genomic_DNA"/>
</dbReference>
<dbReference type="Pfam" id="PF13378">
    <property type="entry name" value="MR_MLE_C"/>
    <property type="match status" value="1"/>
</dbReference>
<dbReference type="SFLD" id="SFLDG00180">
    <property type="entry name" value="muconate_cycloisomerase"/>
    <property type="match status" value="2"/>
</dbReference>
<feature type="binding site" evidence="6">
    <location>
        <position position="178"/>
    </location>
    <ligand>
        <name>Mg(2+)</name>
        <dbReference type="ChEBI" id="CHEBI:18420"/>
    </ligand>
</feature>
<evidence type="ECO:0000256" key="2">
    <source>
        <dbReference type="ARBA" id="ARBA00022723"/>
    </source>
</evidence>
<protein>
    <recommendedName>
        <fullName evidence="7">Dipeptide epimerase</fullName>
        <ecNumber evidence="7">5.1.1.-</ecNumber>
    </recommendedName>
</protein>
<dbReference type="PROSITE" id="PS00908">
    <property type="entry name" value="MR_MLE_1"/>
    <property type="match status" value="1"/>
</dbReference>
<evidence type="ECO:0000313" key="9">
    <source>
        <dbReference type="EMBL" id="BBH92874.1"/>
    </source>
</evidence>
<feature type="active site" description="Proton acceptor; specific for (S)-substrate epimerization" evidence="5">
    <location>
        <position position="251"/>
    </location>
</feature>
<evidence type="ECO:0000256" key="4">
    <source>
        <dbReference type="ARBA" id="ARBA00023235"/>
    </source>
</evidence>
<dbReference type="PANTHER" id="PTHR48080:SF3">
    <property type="entry name" value="ENOLASE SUPERFAMILY MEMBER DDB_G0284701"/>
    <property type="match status" value="1"/>
</dbReference>
<dbReference type="InterPro" id="IPR036849">
    <property type="entry name" value="Enolase-like_C_sf"/>
</dbReference>
<feature type="binding site" evidence="6">
    <location>
        <position position="229"/>
    </location>
    <ligand>
        <name>Mg(2+)</name>
        <dbReference type="ChEBI" id="CHEBI:18420"/>
    </ligand>
</feature>
<dbReference type="CDD" id="cd03319">
    <property type="entry name" value="L-Ala-DL-Glu_epimerase"/>
    <property type="match status" value="1"/>
</dbReference>
<name>A0A455T5S9_9CHLR</name>
<dbReference type="InterPro" id="IPR013341">
    <property type="entry name" value="Mandelate_racemase_N_dom"/>
</dbReference>
<accession>A0A455T5S9</accession>
<dbReference type="GO" id="GO:0016855">
    <property type="term" value="F:racemase and epimerase activity, acting on amino acids and derivatives"/>
    <property type="evidence" value="ECO:0007669"/>
    <property type="project" value="UniProtKB-UniRule"/>
</dbReference>
<evidence type="ECO:0000256" key="6">
    <source>
        <dbReference type="PIRSR" id="PIRSR634603-3"/>
    </source>
</evidence>
<dbReference type="SMART" id="SM00922">
    <property type="entry name" value="MR_MLE"/>
    <property type="match status" value="1"/>
</dbReference>
<dbReference type="SFLD" id="SFLDS00001">
    <property type="entry name" value="Enolase"/>
    <property type="match status" value="2"/>
</dbReference>
<evidence type="ECO:0000256" key="1">
    <source>
        <dbReference type="ARBA" id="ARBA00008031"/>
    </source>
</evidence>
<feature type="binding site" evidence="6">
    <location>
        <position position="204"/>
    </location>
    <ligand>
        <name>Mg(2+)</name>
        <dbReference type="ChEBI" id="CHEBI:18420"/>
    </ligand>
</feature>
<dbReference type="SFLD" id="SFLDF00009">
    <property type="entry name" value="o-succinylbenzoate_synthase"/>
    <property type="match status" value="1"/>
</dbReference>
<dbReference type="PANTHER" id="PTHR48080">
    <property type="entry name" value="D-GALACTONATE DEHYDRATASE-RELATED"/>
    <property type="match status" value="1"/>
</dbReference>
<feature type="domain" description="Mandelate racemase/muconate lactonizing enzyme C-terminal" evidence="8">
    <location>
        <begin position="135"/>
        <end position="225"/>
    </location>
</feature>
<dbReference type="EC" id="5.1.1.-" evidence="7"/>
<dbReference type="AlphaFoldDB" id="A0A455T5S9"/>
<dbReference type="InterPro" id="IPR034603">
    <property type="entry name" value="Dipeptide_epimerase"/>
</dbReference>
<dbReference type="SUPFAM" id="SSF54826">
    <property type="entry name" value="Enolase N-terminal domain-like"/>
    <property type="match status" value="1"/>
</dbReference>
<dbReference type="SUPFAM" id="SSF51604">
    <property type="entry name" value="Enolase C-terminal domain-like"/>
    <property type="match status" value="1"/>
</dbReference>
<dbReference type="InterPro" id="IPR029065">
    <property type="entry name" value="Enolase_C-like"/>
</dbReference>
<dbReference type="InterPro" id="IPR013342">
    <property type="entry name" value="Mandelate_racemase_C"/>
</dbReference>
<dbReference type="Gene3D" id="3.20.20.120">
    <property type="entry name" value="Enolase-like C-terminal domain"/>
    <property type="match status" value="1"/>
</dbReference>
<dbReference type="Gene3D" id="3.30.390.10">
    <property type="entry name" value="Enolase-like, N-terminal domain"/>
    <property type="match status" value="1"/>
</dbReference>
<sequence>MQLKTQPLQLKLSTPFRIARGVEEIAENLLVTLSYDDLSGYGEAAPSAYYGETAATVSACLERFAQALGDDPFLIEDILERLDHLIGHNPAAKAAIDMALYDLMGKRLNLPLYRLLGLNPERSALTSFTIGLDTPERMAEKAARARDYPILKIKVGTRQDVENVRAIRAVSQATLRVDANAGWSVKEAIRTINALAEYGIEFVEQPIAPGDWEGLRLLRQQIPVPIIVDESCVSLEDIPRLAGCVDGINIKLMKCGGINHALKMIHTARAHHLQVMLGCMIESSLAITAAAHLTPLVDYADLDGNLLIENDPFSGVRVIQGKLILPEGPGLGVVPHSSS</sequence>
<dbReference type="GO" id="GO:0009063">
    <property type="term" value="P:amino acid catabolic process"/>
    <property type="evidence" value="ECO:0007669"/>
    <property type="project" value="InterPro"/>
</dbReference>